<accession>A0A2C9H8H9</accession>
<evidence type="ECO:0000313" key="3">
    <source>
        <dbReference type="Proteomes" id="UP000076407"/>
    </source>
</evidence>
<dbReference type="InterPro" id="IPR010512">
    <property type="entry name" value="DUF1091"/>
</dbReference>
<keyword evidence="3" id="KW-1185">Reference proteome</keyword>
<reference evidence="2" key="1">
    <citation type="submission" date="2020-05" db="UniProtKB">
        <authorList>
            <consortium name="EnsemblMetazoa"/>
        </authorList>
    </citation>
    <scope>IDENTIFICATION</scope>
    <source>
        <strain evidence="2">SANGQUA</strain>
    </source>
</reference>
<keyword evidence="1" id="KW-0732">Signal</keyword>
<dbReference type="VEuPathDB" id="VectorBase:AQUA016778"/>
<name>A0A2C9H8H9_ANOQN</name>
<protein>
    <submittedName>
        <fullName evidence="2">Uncharacterized protein</fullName>
    </submittedName>
</protein>
<dbReference type="Pfam" id="PF06477">
    <property type="entry name" value="DUF1091"/>
    <property type="match status" value="1"/>
</dbReference>
<dbReference type="AlphaFoldDB" id="A0A2C9H8H9"/>
<feature type="chain" id="PRO_5012722578" evidence="1">
    <location>
        <begin position="25"/>
        <end position="190"/>
    </location>
</feature>
<evidence type="ECO:0000313" key="2">
    <source>
        <dbReference type="EnsemblMetazoa" id="AQUA016778-PA"/>
    </source>
</evidence>
<organism evidence="2 3">
    <name type="scientific">Anopheles quadriannulatus</name>
    <name type="common">Mosquito</name>
    <dbReference type="NCBI Taxonomy" id="34691"/>
    <lineage>
        <taxon>Eukaryota</taxon>
        <taxon>Metazoa</taxon>
        <taxon>Ecdysozoa</taxon>
        <taxon>Arthropoda</taxon>
        <taxon>Hexapoda</taxon>
        <taxon>Insecta</taxon>
        <taxon>Pterygota</taxon>
        <taxon>Neoptera</taxon>
        <taxon>Endopterygota</taxon>
        <taxon>Diptera</taxon>
        <taxon>Nematocera</taxon>
        <taxon>Culicoidea</taxon>
        <taxon>Culicidae</taxon>
        <taxon>Anophelinae</taxon>
        <taxon>Anopheles</taxon>
    </lineage>
</organism>
<dbReference type="EnsemblMetazoa" id="AQUA016778-RA">
    <property type="protein sequence ID" value="AQUA016778-PA"/>
    <property type="gene ID" value="AQUA016778"/>
</dbReference>
<proteinExistence type="predicted"/>
<dbReference type="PANTHER" id="PTHR20898:SF1">
    <property type="entry name" value="MD-2-RELATED LIPID-RECOGNITION DOMAIN-CONTAINING PROTEIN"/>
    <property type="match status" value="1"/>
</dbReference>
<evidence type="ECO:0000256" key="1">
    <source>
        <dbReference type="SAM" id="SignalP"/>
    </source>
</evidence>
<feature type="signal peptide" evidence="1">
    <location>
        <begin position="1"/>
        <end position="24"/>
    </location>
</feature>
<dbReference type="PANTHER" id="PTHR20898">
    <property type="entry name" value="DAEDALUS ON 3-RELATED-RELATED"/>
    <property type="match status" value="1"/>
</dbReference>
<dbReference type="SMART" id="SM00697">
    <property type="entry name" value="DM8"/>
    <property type="match status" value="1"/>
</dbReference>
<sequence>MANLLPVSLLLALLFYSQLHPLYAFVKLVAVGTRIEFRSKVKHINASHQFYRGDSLTEQSLDMKLDIASPLREMKQLYFSYYPILGNSTARTALVKRTVDLCFYIQHPNSDRLLRIVYDYVRERSNLPERCPVEPGSYYIRNAKPSDVPVPAFIPESEFMLELIYRNEVRREIMLEFRFYGKLVRVLGAF</sequence>
<dbReference type="Proteomes" id="UP000076407">
    <property type="component" value="Unassembled WGS sequence"/>
</dbReference>